<accession>A0A1H7T318</accession>
<keyword evidence="8" id="KW-1185">Reference proteome</keyword>
<organism evidence="7 8">
    <name type="scientific">Bosea lupini</name>
    <dbReference type="NCBI Taxonomy" id="1036779"/>
    <lineage>
        <taxon>Bacteria</taxon>
        <taxon>Pseudomonadati</taxon>
        <taxon>Pseudomonadota</taxon>
        <taxon>Alphaproteobacteria</taxon>
        <taxon>Hyphomicrobiales</taxon>
        <taxon>Boseaceae</taxon>
        <taxon>Bosea</taxon>
    </lineage>
</organism>
<dbReference type="RefSeq" id="WP_091836703.1">
    <property type="nucleotide sequence ID" value="NZ_FOAN01000005.1"/>
</dbReference>
<dbReference type="InterPro" id="IPR013563">
    <property type="entry name" value="Oligopep_ABC_C"/>
</dbReference>
<dbReference type="GO" id="GO:0016887">
    <property type="term" value="F:ATP hydrolysis activity"/>
    <property type="evidence" value="ECO:0007669"/>
    <property type="project" value="InterPro"/>
</dbReference>
<dbReference type="PROSITE" id="PS00211">
    <property type="entry name" value="ABC_TRANSPORTER_1"/>
    <property type="match status" value="1"/>
</dbReference>
<proteinExistence type="inferred from homology"/>
<evidence type="ECO:0000256" key="2">
    <source>
        <dbReference type="ARBA" id="ARBA00005417"/>
    </source>
</evidence>
<comment type="similarity">
    <text evidence="2">Belongs to the ABC transporter superfamily.</text>
</comment>
<dbReference type="GO" id="GO:0005886">
    <property type="term" value="C:plasma membrane"/>
    <property type="evidence" value="ECO:0007669"/>
    <property type="project" value="UniProtKB-SubCell"/>
</dbReference>
<dbReference type="Pfam" id="PF00005">
    <property type="entry name" value="ABC_tran"/>
    <property type="match status" value="1"/>
</dbReference>
<comment type="subcellular location">
    <subcellularLocation>
        <location evidence="1">Cell inner membrane</location>
        <topology evidence="1">Peripheral membrane protein</topology>
    </subcellularLocation>
</comment>
<evidence type="ECO:0000313" key="8">
    <source>
        <dbReference type="Proteomes" id="UP000199664"/>
    </source>
</evidence>
<dbReference type="Gene3D" id="3.40.50.300">
    <property type="entry name" value="P-loop containing nucleotide triphosphate hydrolases"/>
    <property type="match status" value="1"/>
</dbReference>
<dbReference type="GO" id="GO:0055085">
    <property type="term" value="P:transmembrane transport"/>
    <property type="evidence" value="ECO:0007669"/>
    <property type="project" value="UniProtKB-ARBA"/>
</dbReference>
<feature type="domain" description="ABC transporter" evidence="6">
    <location>
        <begin position="6"/>
        <end position="257"/>
    </location>
</feature>
<reference evidence="8" key="1">
    <citation type="submission" date="2016-10" db="EMBL/GenBank/DDBJ databases">
        <authorList>
            <person name="Varghese N."/>
            <person name="Submissions S."/>
        </authorList>
    </citation>
    <scope>NUCLEOTIDE SEQUENCE [LARGE SCALE GENOMIC DNA]</scope>
    <source>
        <strain evidence="8">LMG 26383,CCUG 61248,R- 45681</strain>
    </source>
</reference>
<evidence type="ECO:0000259" key="6">
    <source>
        <dbReference type="PROSITE" id="PS50893"/>
    </source>
</evidence>
<protein>
    <submittedName>
        <fullName evidence="7">Oligopeptide transport system ATP-binding protein</fullName>
    </submittedName>
</protein>
<name>A0A1H7T318_9HYPH</name>
<evidence type="ECO:0000256" key="1">
    <source>
        <dbReference type="ARBA" id="ARBA00004417"/>
    </source>
</evidence>
<dbReference type="PANTHER" id="PTHR43776:SF7">
    <property type="entry name" value="D,D-DIPEPTIDE TRANSPORT ATP-BINDING PROTEIN DDPF-RELATED"/>
    <property type="match status" value="1"/>
</dbReference>
<evidence type="ECO:0000256" key="4">
    <source>
        <dbReference type="ARBA" id="ARBA00022741"/>
    </source>
</evidence>
<dbReference type="InterPro" id="IPR003439">
    <property type="entry name" value="ABC_transporter-like_ATP-bd"/>
</dbReference>
<dbReference type="PANTHER" id="PTHR43776">
    <property type="entry name" value="TRANSPORT ATP-BINDING PROTEIN"/>
    <property type="match status" value="1"/>
</dbReference>
<dbReference type="Pfam" id="PF08352">
    <property type="entry name" value="oligo_HPY"/>
    <property type="match status" value="1"/>
</dbReference>
<evidence type="ECO:0000256" key="3">
    <source>
        <dbReference type="ARBA" id="ARBA00022448"/>
    </source>
</evidence>
<dbReference type="GO" id="GO:0005524">
    <property type="term" value="F:ATP binding"/>
    <property type="evidence" value="ECO:0007669"/>
    <property type="project" value="UniProtKB-KW"/>
</dbReference>
<sequence>MTGPILSLRGVSKSFPQGGLLDRLLGRDSRIVALDAVSLDVMRGDVVGIVGESGSGKSTLAGLAVGLARPTSGEVLLDGQSMAELMRDHAGPWRRRVQMVFQDSSSALNPRKSVARCLGETLALRGVPKAQRDSEIAELLTLVGLGPEIGPRLPHELSGGQRQRIGLARALAMKPEVLIADEPVSALDVSLQAQVINLLSRLTRELGLTLLFISHDLALVRTLCSRIVVMRKGVIVEEGSCLDVLDRPQHPYTQALIAAVPKGLAGRRTPLPVRAEAAAPETREDIHGAA</sequence>
<dbReference type="GO" id="GO:0015833">
    <property type="term" value="P:peptide transport"/>
    <property type="evidence" value="ECO:0007669"/>
    <property type="project" value="InterPro"/>
</dbReference>
<gene>
    <name evidence="7" type="ORF">SAMN04515666_105315</name>
</gene>
<dbReference type="PROSITE" id="PS50893">
    <property type="entry name" value="ABC_TRANSPORTER_2"/>
    <property type="match status" value="1"/>
</dbReference>
<dbReference type="InterPro" id="IPR017871">
    <property type="entry name" value="ABC_transporter-like_CS"/>
</dbReference>
<dbReference type="InterPro" id="IPR050319">
    <property type="entry name" value="ABC_transp_ATP-bind"/>
</dbReference>
<keyword evidence="3" id="KW-0813">Transport</keyword>
<dbReference type="InterPro" id="IPR003593">
    <property type="entry name" value="AAA+_ATPase"/>
</dbReference>
<evidence type="ECO:0000313" key="7">
    <source>
        <dbReference type="EMBL" id="SEL78676.1"/>
    </source>
</evidence>
<dbReference type="STRING" id="1036779.SAMN04515666_105315"/>
<dbReference type="SMART" id="SM00382">
    <property type="entry name" value="AAA"/>
    <property type="match status" value="1"/>
</dbReference>
<dbReference type="SUPFAM" id="SSF52540">
    <property type="entry name" value="P-loop containing nucleoside triphosphate hydrolases"/>
    <property type="match status" value="1"/>
</dbReference>
<dbReference type="InterPro" id="IPR027417">
    <property type="entry name" value="P-loop_NTPase"/>
</dbReference>
<dbReference type="EMBL" id="FOAN01000005">
    <property type="protein sequence ID" value="SEL78676.1"/>
    <property type="molecule type" value="Genomic_DNA"/>
</dbReference>
<keyword evidence="5 7" id="KW-0067">ATP-binding</keyword>
<dbReference type="AlphaFoldDB" id="A0A1H7T318"/>
<dbReference type="CDD" id="cd03257">
    <property type="entry name" value="ABC_NikE_OppD_transporters"/>
    <property type="match status" value="1"/>
</dbReference>
<keyword evidence="4" id="KW-0547">Nucleotide-binding</keyword>
<dbReference type="Proteomes" id="UP000199664">
    <property type="component" value="Unassembled WGS sequence"/>
</dbReference>
<evidence type="ECO:0000256" key="5">
    <source>
        <dbReference type="ARBA" id="ARBA00022840"/>
    </source>
</evidence>
<dbReference type="OrthoDB" id="9815712at2"/>